<dbReference type="GO" id="GO:0015679">
    <property type="term" value="P:plasma membrane copper ion transport"/>
    <property type="evidence" value="ECO:0007669"/>
    <property type="project" value="TreeGrafter"/>
</dbReference>
<sequence>MRLIAPSSPRTVHRFSGAVLSFLLLATPVAVVAHGGHGDEFHSHEAQSADSIQVDAKTAQRIGLKVEPVMLRRLAFGIKATGQIEALPSRRVEVTYPVGGTIVRLFVQPGDRVKQGQPVAVITSAELAELRVDALDRQVEMSGEVEKAKADLLLAQQTYQQQQQIAHTQIQQAQTELGVAQEQFERDRELMEQGAIPRREYLESEAHLATARNALTEAESRLAVLDAAADLKRAQTAVEVAQDRAKLSTGTYSTRLKQLQTQADPDGTITITAPIAGQIADRPATLGQSAEDAGAALMTIVDDRTVLASANIYEKDLKQVAIGQPVRITVAGMPSRSFQGRVTVMGAVVEGENRVVPVKAEIANSESVLKPGMFAEMEVLTDRSSAPVVAIPSSALVEMNGKSIVYVQNGNAYQPVEVTVGQTSGEWLEIRDGLFEGDRVVTQRATQLYAQSLRGGPPKPESTEPAAPAAPETAEASLVATYGWIIALGGSAIAASTFAAGAWWANRRFKRLLAMQSSSYNSAADPVADPIEQHQSQPINHP</sequence>
<dbReference type="PANTHER" id="PTHR30097">
    <property type="entry name" value="CATION EFFLUX SYSTEM PROTEIN CUSB"/>
    <property type="match status" value="1"/>
</dbReference>
<dbReference type="Gene3D" id="2.40.420.20">
    <property type="match status" value="1"/>
</dbReference>
<feature type="domain" description="CzcB-like barrel-sandwich hybrid" evidence="8">
    <location>
        <begin position="92"/>
        <end position="293"/>
    </location>
</feature>
<feature type="region of interest" description="Disordered" evidence="3">
    <location>
        <begin position="451"/>
        <end position="472"/>
    </location>
</feature>
<evidence type="ECO:0000256" key="5">
    <source>
        <dbReference type="SAM" id="SignalP"/>
    </source>
</evidence>
<dbReference type="GO" id="GO:0060003">
    <property type="term" value="P:copper ion export"/>
    <property type="evidence" value="ECO:0007669"/>
    <property type="project" value="TreeGrafter"/>
</dbReference>
<dbReference type="PRINTS" id="PR01490">
    <property type="entry name" value="RTXTOXIND"/>
</dbReference>
<organism evidence="10">
    <name type="scientific">Leptolyngbya sp. NK1-12</name>
    <dbReference type="NCBI Taxonomy" id="2547451"/>
    <lineage>
        <taxon>Bacteria</taxon>
        <taxon>Bacillati</taxon>
        <taxon>Cyanobacteriota</taxon>
        <taxon>Cyanophyceae</taxon>
        <taxon>Leptolyngbyales</taxon>
        <taxon>Leptolyngbyaceae</taxon>
        <taxon>Leptolyngbya group</taxon>
        <taxon>Leptolyngbya</taxon>
    </lineage>
</organism>
<dbReference type="GO" id="GO:0022857">
    <property type="term" value="F:transmembrane transporter activity"/>
    <property type="evidence" value="ECO:0007669"/>
    <property type="project" value="InterPro"/>
</dbReference>
<dbReference type="RefSeq" id="WP_316437009.1">
    <property type="nucleotide sequence ID" value="NZ_CP053587.1"/>
</dbReference>
<dbReference type="EMBL" id="CP053587">
    <property type="protein sequence ID" value="WNZ27346.1"/>
    <property type="molecule type" value="Genomic_DNA"/>
</dbReference>
<feature type="compositionally biased region" description="Polar residues" evidence="3">
    <location>
        <begin position="533"/>
        <end position="542"/>
    </location>
</feature>
<evidence type="ECO:0000259" key="6">
    <source>
        <dbReference type="Pfam" id="PF25893"/>
    </source>
</evidence>
<keyword evidence="4" id="KW-0812">Transmembrane</keyword>
<comment type="similarity">
    <text evidence="1">Belongs to the membrane fusion protein (MFP) (TC 8.A.1) family.</text>
</comment>
<dbReference type="NCBIfam" id="TIGR01730">
    <property type="entry name" value="RND_mfp"/>
    <property type="match status" value="1"/>
</dbReference>
<dbReference type="AlphaFoldDB" id="A0AA97ALD8"/>
<feature type="domain" description="CzcB-like alpha-helical hairpin" evidence="6">
    <location>
        <begin position="168"/>
        <end position="223"/>
    </location>
</feature>
<feature type="transmembrane region" description="Helical" evidence="4">
    <location>
        <begin position="482"/>
        <end position="505"/>
    </location>
</feature>
<feature type="domain" description="CusB-like beta-barrel" evidence="7">
    <location>
        <begin position="309"/>
        <end position="379"/>
    </location>
</feature>
<dbReference type="Pfam" id="PF25975">
    <property type="entry name" value="CzcB_C"/>
    <property type="match status" value="1"/>
</dbReference>
<dbReference type="Pfam" id="PF25954">
    <property type="entry name" value="Beta-barrel_RND_2"/>
    <property type="match status" value="1"/>
</dbReference>
<dbReference type="PANTHER" id="PTHR30097:SF4">
    <property type="entry name" value="SLR6042 PROTEIN"/>
    <property type="match status" value="1"/>
</dbReference>
<dbReference type="InterPro" id="IPR051909">
    <property type="entry name" value="MFP_Cation_Efflux"/>
</dbReference>
<dbReference type="Gene3D" id="2.40.30.170">
    <property type="match status" value="1"/>
</dbReference>
<dbReference type="GO" id="GO:0016020">
    <property type="term" value="C:membrane"/>
    <property type="evidence" value="ECO:0007669"/>
    <property type="project" value="InterPro"/>
</dbReference>
<evidence type="ECO:0000259" key="8">
    <source>
        <dbReference type="Pfam" id="PF25973"/>
    </source>
</evidence>
<dbReference type="GO" id="GO:0030313">
    <property type="term" value="C:cell envelope"/>
    <property type="evidence" value="ECO:0007669"/>
    <property type="project" value="TreeGrafter"/>
</dbReference>
<feature type="signal peptide" evidence="5">
    <location>
        <begin position="1"/>
        <end position="33"/>
    </location>
</feature>
<keyword evidence="4" id="KW-1133">Transmembrane helix</keyword>
<feature type="domain" description="CzcB-like C-terminal circularly permuted SH3-like" evidence="9">
    <location>
        <begin position="389"/>
        <end position="443"/>
    </location>
</feature>
<dbReference type="Pfam" id="PF25893">
    <property type="entry name" value="HH_CzcB"/>
    <property type="match status" value="1"/>
</dbReference>
<evidence type="ECO:0000256" key="4">
    <source>
        <dbReference type="SAM" id="Phobius"/>
    </source>
</evidence>
<name>A0AA97ALD8_9CYAN</name>
<evidence type="ECO:0000259" key="9">
    <source>
        <dbReference type="Pfam" id="PF25975"/>
    </source>
</evidence>
<proteinExistence type="inferred from homology"/>
<dbReference type="Gene3D" id="2.40.50.100">
    <property type="match status" value="1"/>
</dbReference>
<feature type="chain" id="PRO_5041645515" evidence="5">
    <location>
        <begin position="34"/>
        <end position="542"/>
    </location>
</feature>
<dbReference type="Pfam" id="PF25973">
    <property type="entry name" value="BSH_CzcB"/>
    <property type="match status" value="1"/>
</dbReference>
<evidence type="ECO:0000259" key="7">
    <source>
        <dbReference type="Pfam" id="PF25954"/>
    </source>
</evidence>
<dbReference type="InterPro" id="IPR058649">
    <property type="entry name" value="CzcB_C"/>
</dbReference>
<dbReference type="InterPro" id="IPR058792">
    <property type="entry name" value="Beta-barrel_RND_2"/>
</dbReference>
<feature type="region of interest" description="Disordered" evidence="3">
    <location>
        <begin position="523"/>
        <end position="542"/>
    </location>
</feature>
<dbReference type="Gene3D" id="1.10.287.470">
    <property type="entry name" value="Helix hairpin bin"/>
    <property type="match status" value="1"/>
</dbReference>
<evidence type="ECO:0000256" key="1">
    <source>
        <dbReference type="ARBA" id="ARBA00009477"/>
    </source>
</evidence>
<dbReference type="SUPFAM" id="SSF51230">
    <property type="entry name" value="Single hybrid motif"/>
    <property type="match status" value="1"/>
</dbReference>
<feature type="compositionally biased region" description="Low complexity" evidence="3">
    <location>
        <begin position="463"/>
        <end position="472"/>
    </location>
</feature>
<dbReference type="InterPro" id="IPR058647">
    <property type="entry name" value="BSH_CzcB-like"/>
</dbReference>
<reference evidence="10" key="1">
    <citation type="submission" date="2020-05" db="EMBL/GenBank/DDBJ databases">
        <authorList>
            <person name="Zhu T."/>
            <person name="Keshari N."/>
            <person name="Lu X."/>
        </authorList>
    </citation>
    <scope>NUCLEOTIDE SEQUENCE</scope>
    <source>
        <strain evidence="10">NK1-12</strain>
    </source>
</reference>
<dbReference type="InterPro" id="IPR058648">
    <property type="entry name" value="HH_CzcB-like"/>
</dbReference>
<keyword evidence="2" id="KW-0813">Transport</keyword>
<dbReference type="FunFam" id="2.40.30.170:FF:000010">
    <property type="entry name" value="Efflux RND transporter periplasmic adaptor subunit"/>
    <property type="match status" value="1"/>
</dbReference>
<keyword evidence="4" id="KW-0472">Membrane</keyword>
<accession>A0AA97ALD8</accession>
<gene>
    <name evidence="10" type="ORF">HJG54_31155</name>
</gene>
<evidence type="ECO:0000313" key="10">
    <source>
        <dbReference type="EMBL" id="WNZ27346.1"/>
    </source>
</evidence>
<dbReference type="InterPro" id="IPR006143">
    <property type="entry name" value="RND_pump_MFP"/>
</dbReference>
<evidence type="ECO:0000256" key="2">
    <source>
        <dbReference type="ARBA" id="ARBA00022448"/>
    </source>
</evidence>
<evidence type="ECO:0000256" key="3">
    <source>
        <dbReference type="SAM" id="MobiDB-lite"/>
    </source>
</evidence>
<dbReference type="SUPFAM" id="SSF111369">
    <property type="entry name" value="HlyD-like secretion proteins"/>
    <property type="match status" value="1"/>
</dbReference>
<keyword evidence="5" id="KW-0732">Signal</keyword>
<protein>
    <submittedName>
        <fullName evidence="10">Efflux RND transporter periplasmic adaptor subunit</fullName>
    </submittedName>
</protein>
<dbReference type="InterPro" id="IPR011053">
    <property type="entry name" value="Single_hybrid_motif"/>
</dbReference>